<accession>A0A5R9RBJ5</accession>
<protein>
    <submittedName>
        <fullName evidence="6">Glycosyltransferase</fullName>
    </submittedName>
</protein>
<keyword evidence="2" id="KW-1003">Cell membrane</keyword>
<dbReference type="GO" id="GO:0016757">
    <property type="term" value="F:glycosyltransferase activity"/>
    <property type="evidence" value="ECO:0007669"/>
    <property type="project" value="UniProtKB-KW"/>
</dbReference>
<comment type="caution">
    <text evidence="6">The sequence shown here is derived from an EMBL/GenBank/DDBJ whole genome shotgun (WGS) entry which is preliminary data.</text>
</comment>
<organism evidence="6 7">
    <name type="scientific">Pseudomonas nicosulfuronedens</name>
    <dbReference type="NCBI Taxonomy" id="2571105"/>
    <lineage>
        <taxon>Bacteria</taxon>
        <taxon>Pseudomonadati</taxon>
        <taxon>Pseudomonadota</taxon>
        <taxon>Gammaproteobacteria</taxon>
        <taxon>Pseudomonadales</taxon>
        <taxon>Pseudomonadaceae</taxon>
        <taxon>Pseudomonas</taxon>
    </lineage>
</organism>
<dbReference type="Proteomes" id="UP000306635">
    <property type="component" value="Unassembled WGS sequence"/>
</dbReference>
<evidence type="ECO:0000313" key="7">
    <source>
        <dbReference type="Proteomes" id="UP000306635"/>
    </source>
</evidence>
<keyword evidence="3" id="KW-0328">Glycosyltransferase</keyword>
<keyword evidence="4 6" id="KW-0808">Transferase</keyword>
<dbReference type="AlphaFoldDB" id="A0A5R9RBJ5"/>
<dbReference type="PANTHER" id="PTHR43179:SF12">
    <property type="entry name" value="GALACTOFURANOSYLTRANSFERASE GLFT2"/>
    <property type="match status" value="1"/>
</dbReference>
<evidence type="ECO:0000256" key="3">
    <source>
        <dbReference type="ARBA" id="ARBA00022676"/>
    </source>
</evidence>
<evidence type="ECO:0000313" key="6">
    <source>
        <dbReference type="EMBL" id="TLX79300.1"/>
    </source>
</evidence>
<evidence type="ECO:0000256" key="1">
    <source>
        <dbReference type="ARBA" id="ARBA00006739"/>
    </source>
</evidence>
<dbReference type="Gene3D" id="3.90.550.10">
    <property type="entry name" value="Spore Coat Polysaccharide Biosynthesis Protein SpsA, Chain A"/>
    <property type="match status" value="1"/>
</dbReference>
<dbReference type="PANTHER" id="PTHR43179">
    <property type="entry name" value="RHAMNOSYLTRANSFERASE WBBL"/>
    <property type="match status" value="1"/>
</dbReference>
<feature type="domain" description="Glycosyltransferase 2-like" evidence="5">
    <location>
        <begin position="8"/>
        <end position="137"/>
    </location>
</feature>
<dbReference type="Pfam" id="PF00535">
    <property type="entry name" value="Glycos_transf_2"/>
    <property type="match status" value="1"/>
</dbReference>
<keyword evidence="7" id="KW-1185">Reference proteome</keyword>
<comment type="similarity">
    <text evidence="1">Belongs to the glycosyltransferase 2 family.</text>
</comment>
<evidence type="ECO:0000259" key="5">
    <source>
        <dbReference type="Pfam" id="PF00535"/>
    </source>
</evidence>
<reference evidence="6 7" key="1">
    <citation type="submission" date="2019-04" db="EMBL/GenBank/DDBJ databases">
        <authorList>
            <person name="Li M."/>
        </authorList>
    </citation>
    <scope>NUCLEOTIDE SEQUENCE [LARGE SCALE GENOMIC DNA]</scope>
    <source>
        <strain evidence="6 7">LAM1902</strain>
    </source>
</reference>
<proteinExistence type="inferred from homology"/>
<dbReference type="SUPFAM" id="SSF53448">
    <property type="entry name" value="Nucleotide-diphospho-sugar transferases"/>
    <property type="match status" value="1"/>
</dbReference>
<sequence>MMRPVTAVLINFRDAQRTCKCVKSILREQVDQVLVWDNSEDAGRSAAAVREALQGEPLVQIEVCSKNLGFAAGANRAIESARRDRPDNWILLINNDATLREGALGKMAEVLADHQQTQLVSPRINHAGIDSGPLFYHRWTGLQFRRPRPGSFAFPTGCCLLVAPERIALPLFDEVFFMYGEDVALGARLQSVAHLPEVLVDHEGSASSGLGSRFYEERLVAAHCMLARALARNAIEHWAMLLVRLPLLLARATLRSLRFRSLLPLRALYGGMLIAAGKDPLRSPVCAASGTPATSQRLP</sequence>
<keyword evidence="2" id="KW-0472">Membrane</keyword>
<dbReference type="InterPro" id="IPR029044">
    <property type="entry name" value="Nucleotide-diphossugar_trans"/>
</dbReference>
<dbReference type="EMBL" id="SWDV01000007">
    <property type="protein sequence ID" value="TLX79300.1"/>
    <property type="molecule type" value="Genomic_DNA"/>
</dbReference>
<evidence type="ECO:0000256" key="2">
    <source>
        <dbReference type="ARBA" id="ARBA00022519"/>
    </source>
</evidence>
<keyword evidence="2" id="KW-0997">Cell inner membrane</keyword>
<gene>
    <name evidence="6" type="ORF">FAS41_08145</name>
</gene>
<dbReference type="OrthoDB" id="9771846at2"/>
<name>A0A5R9RBJ5_9PSED</name>
<dbReference type="InterPro" id="IPR001173">
    <property type="entry name" value="Glyco_trans_2-like"/>
</dbReference>
<evidence type="ECO:0000256" key="4">
    <source>
        <dbReference type="ARBA" id="ARBA00022679"/>
    </source>
</evidence>